<reference evidence="2 3" key="1">
    <citation type="journal article" date="2014" name="Int. J. Syst. Evol. Microbiol.">
        <title>Methanobacterium paludis sp. nov. and a novel strain of Methanobacterium lacus isolated from northern peatlands.</title>
        <authorList>
            <person name="Cadillo-Quiroz H."/>
            <person name="Brauer S.L."/>
            <person name="Goodson N."/>
            <person name="Yavitt J.B."/>
            <person name="Zinder S.H."/>
        </authorList>
    </citation>
    <scope>NUCLEOTIDE SEQUENCE [LARGE SCALE GENOMIC DNA]</scope>
    <source>
        <strain evidence="3">DSM 25820 / JCM 18151 / SWAN1</strain>
    </source>
</reference>
<dbReference type="AlphaFoldDB" id="F6D2S6"/>
<dbReference type="RefSeq" id="WP_013826154.1">
    <property type="nucleotide sequence ID" value="NC_015574.1"/>
</dbReference>
<keyword evidence="3" id="KW-1185">Reference proteome</keyword>
<dbReference type="KEGG" id="mew:MSWAN_1644"/>
<accession>F6D2S6</accession>
<dbReference type="HOGENOM" id="CLU_1381422_0_0_2"/>
<dbReference type="Proteomes" id="UP000009231">
    <property type="component" value="Chromosome"/>
</dbReference>
<dbReference type="STRING" id="868131.MSWAN_1644"/>
<evidence type="ECO:0000256" key="1">
    <source>
        <dbReference type="SAM" id="MobiDB-lite"/>
    </source>
</evidence>
<dbReference type="GeneID" id="10669153"/>
<evidence type="ECO:0000313" key="2">
    <source>
        <dbReference type="EMBL" id="AEG18655.1"/>
    </source>
</evidence>
<dbReference type="OrthoDB" id="387479at2157"/>
<dbReference type="eggNOG" id="arCOG11382">
    <property type="taxonomic scope" value="Archaea"/>
</dbReference>
<sequence>MTDQIWTRQKGERSKAFHLFCIYRDLGPTRSIEKVRLKFGESKGESISSTQLEKYSSNNNWVERSEAYDDYVDERQREKNINAIENMNERQAEDAVLIQKEALDDLQDATEDERSMASLESRKNAAARTWKIGVDAERLARGVATEKVEQSGTIKQRHSGSIDTANSLMKDPKYIQAKRKAMDEYYASSKGKE</sequence>
<protein>
    <submittedName>
        <fullName evidence="2">Uncharacterized protein</fullName>
    </submittedName>
</protein>
<proteinExistence type="predicted"/>
<evidence type="ECO:0000313" key="3">
    <source>
        <dbReference type="Proteomes" id="UP000009231"/>
    </source>
</evidence>
<gene>
    <name evidence="2" type="ordered locus">MSWAN_1644</name>
</gene>
<feature type="compositionally biased region" description="Polar residues" evidence="1">
    <location>
        <begin position="150"/>
        <end position="167"/>
    </location>
</feature>
<name>F6D2S6_METPW</name>
<organism evidence="2 3">
    <name type="scientific">Methanobacterium paludis (strain DSM 25820 / JCM 18151 / SWAN1)</name>
    <dbReference type="NCBI Taxonomy" id="868131"/>
    <lineage>
        <taxon>Archaea</taxon>
        <taxon>Methanobacteriati</taxon>
        <taxon>Methanobacteriota</taxon>
        <taxon>Methanomada group</taxon>
        <taxon>Methanobacteria</taxon>
        <taxon>Methanobacteriales</taxon>
        <taxon>Methanobacteriaceae</taxon>
        <taxon>Methanobacterium</taxon>
    </lineage>
</organism>
<feature type="region of interest" description="Disordered" evidence="1">
    <location>
        <begin position="146"/>
        <end position="168"/>
    </location>
</feature>
<dbReference type="EMBL" id="CP002772">
    <property type="protein sequence ID" value="AEG18655.1"/>
    <property type="molecule type" value="Genomic_DNA"/>
</dbReference>